<proteinExistence type="inferred from homology"/>
<dbReference type="Pfam" id="PF10573">
    <property type="entry name" value="UPF0561"/>
    <property type="match status" value="1"/>
</dbReference>
<name>A0A2G5SH00_9PELO</name>
<feature type="region of interest" description="Disordered" evidence="2">
    <location>
        <begin position="24"/>
        <end position="63"/>
    </location>
</feature>
<reference evidence="4" key="1">
    <citation type="submission" date="2017-10" db="EMBL/GenBank/DDBJ databases">
        <title>Rapid genome shrinkage in a self-fertile nematode reveals novel sperm competition proteins.</title>
        <authorList>
            <person name="Yin D."/>
            <person name="Schwarz E.M."/>
            <person name="Thomas C.G."/>
            <person name="Felde R.L."/>
            <person name="Korf I.F."/>
            <person name="Cutter A.D."/>
            <person name="Schartner C.M."/>
            <person name="Ralston E.J."/>
            <person name="Meyer B.J."/>
            <person name="Haag E.S."/>
        </authorList>
    </citation>
    <scope>NUCLEOTIDE SEQUENCE [LARGE SCALE GENOMIC DNA]</scope>
    <source>
        <strain evidence="4">JU1422</strain>
    </source>
</reference>
<gene>
    <name evidence="3" type="primary">Cni-M01E5.4</name>
    <name evidence="3" type="ORF">B9Z55_027199</name>
</gene>
<feature type="compositionally biased region" description="Low complexity" evidence="2">
    <location>
        <begin position="233"/>
        <end position="248"/>
    </location>
</feature>
<sequence>MTRPQQPRIDLNHGYMRFIRRNQLDRDEFDRVHEQRKSEIRERISEAQRAAETAKRPNVYVPPHLRRQRAAAELEQAVMSPRSTPSRSDSSDSSTHSDDHPEDVAVVDCPIRKKQKDADDHVRRQVRKRIERTYPTVDDICCTLANYSLQEEEEDVGGGPDEHEDLFVLELTLKNGEQKTIGVPRNTKAARLAKSISRENNFDDSQCRNLRLFIEEQLELRMASLRRRRKSPEASLPTSPTTSTASESSTAPCLISFCV</sequence>
<feature type="compositionally biased region" description="Basic and acidic residues" evidence="2">
    <location>
        <begin position="24"/>
        <end position="46"/>
    </location>
</feature>
<feature type="region of interest" description="Disordered" evidence="2">
    <location>
        <begin position="225"/>
        <end position="248"/>
    </location>
</feature>
<evidence type="ECO:0000313" key="3">
    <source>
        <dbReference type="EMBL" id="PIC14212.1"/>
    </source>
</evidence>
<evidence type="ECO:0000256" key="2">
    <source>
        <dbReference type="SAM" id="MobiDB-lite"/>
    </source>
</evidence>
<dbReference type="PANTHER" id="PTHR34256">
    <property type="entry name" value="UPF0561 PROTEIN C2ORF68"/>
    <property type="match status" value="1"/>
</dbReference>
<dbReference type="Proteomes" id="UP000230233">
    <property type="component" value="Unassembled WGS sequence"/>
</dbReference>
<dbReference type="OrthoDB" id="10033037at2759"/>
<dbReference type="EMBL" id="PDUG01000008">
    <property type="protein sequence ID" value="PIC14212.1"/>
    <property type="molecule type" value="Genomic_DNA"/>
</dbReference>
<evidence type="ECO:0000256" key="1">
    <source>
        <dbReference type="ARBA" id="ARBA00006905"/>
    </source>
</evidence>
<evidence type="ECO:0000313" key="4">
    <source>
        <dbReference type="Proteomes" id="UP000230233"/>
    </source>
</evidence>
<accession>A0A2G5SH00</accession>
<comment type="caution">
    <text evidence="3">The sequence shown here is derived from an EMBL/GenBank/DDBJ whole genome shotgun (WGS) entry which is preliminary data.</text>
</comment>
<dbReference type="STRING" id="1611254.A0A2G5SH00"/>
<protein>
    <submittedName>
        <fullName evidence="3">Uncharacterized protein</fullName>
    </submittedName>
</protein>
<organism evidence="3 4">
    <name type="scientific">Caenorhabditis nigoni</name>
    <dbReference type="NCBI Taxonomy" id="1611254"/>
    <lineage>
        <taxon>Eukaryota</taxon>
        <taxon>Metazoa</taxon>
        <taxon>Ecdysozoa</taxon>
        <taxon>Nematoda</taxon>
        <taxon>Chromadorea</taxon>
        <taxon>Rhabditida</taxon>
        <taxon>Rhabditina</taxon>
        <taxon>Rhabditomorpha</taxon>
        <taxon>Rhabditoidea</taxon>
        <taxon>Rhabditidae</taxon>
        <taxon>Peloderinae</taxon>
        <taxon>Caenorhabditis</taxon>
    </lineage>
</organism>
<dbReference type="PANTHER" id="PTHR34256:SF1">
    <property type="entry name" value="UPF0561 PROTEIN C2ORF68"/>
    <property type="match status" value="1"/>
</dbReference>
<keyword evidence="4" id="KW-1185">Reference proteome</keyword>
<comment type="similarity">
    <text evidence="1">Belongs to the UPF0561 family.</text>
</comment>
<feature type="region of interest" description="Disordered" evidence="2">
    <location>
        <begin position="76"/>
        <end position="104"/>
    </location>
</feature>
<dbReference type="InterPro" id="IPR018888">
    <property type="entry name" value="UPF0561"/>
</dbReference>
<feature type="compositionally biased region" description="Low complexity" evidence="2">
    <location>
        <begin position="76"/>
        <end position="94"/>
    </location>
</feature>
<dbReference type="AlphaFoldDB" id="A0A2G5SH00"/>